<evidence type="ECO:0000313" key="3">
    <source>
        <dbReference type="EMBL" id="HIX74241.1"/>
    </source>
</evidence>
<protein>
    <submittedName>
        <fullName evidence="3">DUF5106 domain-containing protein</fullName>
    </submittedName>
</protein>
<name>A0A9D1X7Z9_9BACT</name>
<reference evidence="3" key="1">
    <citation type="journal article" date="2021" name="PeerJ">
        <title>Extensive microbial diversity within the chicken gut microbiome revealed by metagenomics and culture.</title>
        <authorList>
            <person name="Gilroy R."/>
            <person name="Ravi A."/>
            <person name="Getino M."/>
            <person name="Pursley I."/>
            <person name="Horton D.L."/>
            <person name="Alikhan N.F."/>
            <person name="Baker D."/>
            <person name="Gharbi K."/>
            <person name="Hall N."/>
            <person name="Watson M."/>
            <person name="Adriaenssens E.M."/>
            <person name="Foster-Nyarko E."/>
            <person name="Jarju S."/>
            <person name="Secka A."/>
            <person name="Antonio M."/>
            <person name="Oren A."/>
            <person name="Chaudhuri R.R."/>
            <person name="La Ragione R."/>
            <person name="Hildebrand F."/>
            <person name="Pallen M.J."/>
        </authorList>
    </citation>
    <scope>NUCLEOTIDE SEQUENCE</scope>
    <source>
        <strain evidence="3">ChiGjej6B6-14162</strain>
    </source>
</reference>
<dbReference type="GO" id="GO:0016491">
    <property type="term" value="F:oxidoreductase activity"/>
    <property type="evidence" value="ECO:0007669"/>
    <property type="project" value="InterPro"/>
</dbReference>
<organism evidence="3 4">
    <name type="scientific">Candidatus Parabacteroides intestinipullorum</name>
    <dbReference type="NCBI Taxonomy" id="2838723"/>
    <lineage>
        <taxon>Bacteria</taxon>
        <taxon>Pseudomonadati</taxon>
        <taxon>Bacteroidota</taxon>
        <taxon>Bacteroidia</taxon>
        <taxon>Bacteroidales</taxon>
        <taxon>Tannerellaceae</taxon>
        <taxon>Parabacteroides</taxon>
    </lineage>
</organism>
<evidence type="ECO:0000259" key="2">
    <source>
        <dbReference type="Pfam" id="PF17127"/>
    </source>
</evidence>
<evidence type="ECO:0000259" key="1">
    <source>
        <dbReference type="Pfam" id="PF00578"/>
    </source>
</evidence>
<evidence type="ECO:0000313" key="4">
    <source>
        <dbReference type="Proteomes" id="UP000886740"/>
    </source>
</evidence>
<comment type="caution">
    <text evidence="3">The sequence shown here is derived from an EMBL/GenBank/DDBJ whole genome shotgun (WGS) entry which is preliminary data.</text>
</comment>
<dbReference type="Proteomes" id="UP000886740">
    <property type="component" value="Unassembled WGS sequence"/>
</dbReference>
<gene>
    <name evidence="3" type="ORF">H9977_04265</name>
</gene>
<proteinExistence type="predicted"/>
<dbReference type="AlphaFoldDB" id="A0A9D1X7Z9"/>
<dbReference type="EMBL" id="DXEL01000033">
    <property type="protein sequence ID" value="HIX74241.1"/>
    <property type="molecule type" value="Genomic_DNA"/>
</dbReference>
<accession>A0A9D1X7Z9</accession>
<dbReference type="GO" id="GO:0016209">
    <property type="term" value="F:antioxidant activity"/>
    <property type="evidence" value="ECO:0007669"/>
    <property type="project" value="InterPro"/>
</dbReference>
<dbReference type="Pfam" id="PF00578">
    <property type="entry name" value="AhpC-TSA"/>
    <property type="match status" value="1"/>
</dbReference>
<dbReference type="InterPro" id="IPR036249">
    <property type="entry name" value="Thioredoxin-like_sf"/>
</dbReference>
<feature type="domain" description="Alkyl hydroperoxide reductase subunit C/ Thiol specific antioxidant" evidence="1">
    <location>
        <begin position="168"/>
        <end position="265"/>
    </location>
</feature>
<dbReference type="Gene3D" id="3.40.30.10">
    <property type="entry name" value="Glutaredoxin"/>
    <property type="match status" value="1"/>
</dbReference>
<feature type="domain" description="DUF5106" evidence="2">
    <location>
        <begin position="26"/>
        <end position="166"/>
    </location>
</feature>
<dbReference type="SUPFAM" id="SSF52833">
    <property type="entry name" value="Thioredoxin-like"/>
    <property type="match status" value="1"/>
</dbReference>
<dbReference type="Pfam" id="PF17127">
    <property type="entry name" value="DUF5106"/>
    <property type="match status" value="1"/>
</dbReference>
<dbReference type="InterPro" id="IPR033395">
    <property type="entry name" value="DUF5106"/>
</dbReference>
<dbReference type="InterPro" id="IPR000866">
    <property type="entry name" value="AhpC/TSA"/>
</dbReference>
<reference evidence="3" key="2">
    <citation type="submission" date="2021-04" db="EMBL/GenBank/DDBJ databases">
        <authorList>
            <person name="Gilroy R."/>
        </authorList>
    </citation>
    <scope>NUCLEOTIDE SEQUENCE</scope>
    <source>
        <strain evidence="3">ChiGjej6B6-14162</strain>
    </source>
</reference>
<sequence length="304" mass="34975">MRGNGRLRIVWLSLLALWLGAASLVAQEAIAEFELPSIPAVYRDPADRAKYLIEHYWDKFDVAHATVGQMTDQTEQAFANYVDLSRHVEAKVACEAFVGLMRSAEGNKTFFRYLDGLFEKYLYDAYSPMRNESLYESVLEYLAESPVLDEVERIRPQRLLALVRRNKVGQVAQDFKFLDRQGGEYSLSSIEARRLLLFFYDPDCEDCQRTRENLSVSPVVSRQVAEGNLRVLAIYPYGDKALWDDYAVHIPAEWQNGLDENGQIMGDELYDLKRMPTLYLLDDGKQVLLKDVSVHDIEVYLLNH</sequence>